<dbReference type="Proteomes" id="UP000248764">
    <property type="component" value="Unassembled WGS sequence"/>
</dbReference>
<gene>
    <name evidence="1" type="ORF">C1I92_24305</name>
</gene>
<protein>
    <recommendedName>
        <fullName evidence="3">PBP domain-containing protein</fullName>
    </recommendedName>
</protein>
<organism evidence="1 2">
    <name type="scientific">Jiangella anatolica</name>
    <dbReference type="NCBI Taxonomy" id="2670374"/>
    <lineage>
        <taxon>Bacteria</taxon>
        <taxon>Bacillati</taxon>
        <taxon>Actinomycetota</taxon>
        <taxon>Actinomycetes</taxon>
        <taxon>Jiangellales</taxon>
        <taxon>Jiangellaceae</taxon>
        <taxon>Jiangella</taxon>
    </lineage>
</organism>
<comment type="caution">
    <text evidence="1">The sequence shown here is derived from an EMBL/GenBank/DDBJ whole genome shotgun (WGS) entry which is preliminary data.</text>
</comment>
<sequence>MQALSAGSSGLIENWHASREVGTPPVTVIHDPIVVKGVTITRPNGSSEGRDALFRSMGANVTTSWAVQGGVDRSVPVGSGILGFARSSSQPPSAEVSASGDVTYIPFALDAVSWATAPGALSGVSLTVAQLNSLYEDCATVTVGATTLNPSQPGGNVDLFAPQSGSGTRSFWQTTVAPAGFGPCVFDRYNTTTGQPVTTGGSINQEHDGTVTSLNATAITPYSIAQWVAQANGTASSDRRHGAVLHQIAGVNATNGTGPFTTNPNFPVTRPVFNIVPTAQLNGLPKNNNTEFAFWDPTPGTTADAPPTCTNTSAITSLGFILLTANPTDPWNCGDAALRAYPNLLP</sequence>
<accession>A0A2W2C4U8</accession>
<dbReference type="SUPFAM" id="SSF53850">
    <property type="entry name" value="Periplasmic binding protein-like II"/>
    <property type="match status" value="1"/>
</dbReference>
<keyword evidence="2" id="KW-1185">Reference proteome</keyword>
<evidence type="ECO:0000313" key="2">
    <source>
        <dbReference type="Proteomes" id="UP000248764"/>
    </source>
</evidence>
<dbReference type="EMBL" id="POTW01000076">
    <property type="protein sequence ID" value="PZF80766.1"/>
    <property type="molecule type" value="Genomic_DNA"/>
</dbReference>
<proteinExistence type="predicted"/>
<name>A0A2W2C4U8_9ACTN</name>
<evidence type="ECO:0008006" key="3">
    <source>
        <dbReference type="Google" id="ProtNLM"/>
    </source>
</evidence>
<evidence type="ECO:0000313" key="1">
    <source>
        <dbReference type="EMBL" id="PZF80766.1"/>
    </source>
</evidence>
<dbReference type="AlphaFoldDB" id="A0A2W2C4U8"/>
<reference evidence="1 2" key="1">
    <citation type="submission" date="2018-01" db="EMBL/GenBank/DDBJ databases">
        <title>Draft genome sequence of Jiangella sp. GTF31.</title>
        <authorList>
            <person name="Sahin N."/>
            <person name="Ay H."/>
            <person name="Saygin H."/>
        </authorList>
    </citation>
    <scope>NUCLEOTIDE SEQUENCE [LARGE SCALE GENOMIC DNA]</scope>
    <source>
        <strain evidence="1 2">GTF31</strain>
    </source>
</reference>